<gene>
    <name evidence="2" type="ORF">PISMIDRAFT_677000</name>
</gene>
<evidence type="ECO:0000313" key="2">
    <source>
        <dbReference type="EMBL" id="KIK25692.1"/>
    </source>
</evidence>
<reference evidence="2 3" key="1">
    <citation type="submission" date="2014-04" db="EMBL/GenBank/DDBJ databases">
        <authorList>
            <consortium name="DOE Joint Genome Institute"/>
            <person name="Kuo A."/>
            <person name="Kohler A."/>
            <person name="Costa M.D."/>
            <person name="Nagy L.G."/>
            <person name="Floudas D."/>
            <person name="Copeland A."/>
            <person name="Barry K.W."/>
            <person name="Cichocki N."/>
            <person name="Veneault-Fourrey C."/>
            <person name="LaButti K."/>
            <person name="Lindquist E.A."/>
            <person name="Lipzen A."/>
            <person name="Lundell T."/>
            <person name="Morin E."/>
            <person name="Murat C."/>
            <person name="Sun H."/>
            <person name="Tunlid A."/>
            <person name="Henrissat B."/>
            <person name="Grigoriev I.V."/>
            <person name="Hibbett D.S."/>
            <person name="Martin F."/>
            <person name="Nordberg H.P."/>
            <person name="Cantor M.N."/>
            <person name="Hua S.X."/>
        </authorList>
    </citation>
    <scope>NUCLEOTIDE SEQUENCE [LARGE SCALE GENOMIC DNA]</scope>
    <source>
        <strain evidence="2 3">441</strain>
    </source>
</reference>
<evidence type="ECO:0000256" key="1">
    <source>
        <dbReference type="SAM" id="MobiDB-lite"/>
    </source>
</evidence>
<reference evidence="3" key="2">
    <citation type="submission" date="2015-01" db="EMBL/GenBank/DDBJ databases">
        <title>Evolutionary Origins and Diversification of the Mycorrhizal Mutualists.</title>
        <authorList>
            <consortium name="DOE Joint Genome Institute"/>
            <consortium name="Mycorrhizal Genomics Consortium"/>
            <person name="Kohler A."/>
            <person name="Kuo A."/>
            <person name="Nagy L.G."/>
            <person name="Floudas D."/>
            <person name="Copeland A."/>
            <person name="Barry K.W."/>
            <person name="Cichocki N."/>
            <person name="Veneault-Fourrey C."/>
            <person name="LaButti K."/>
            <person name="Lindquist E.A."/>
            <person name="Lipzen A."/>
            <person name="Lundell T."/>
            <person name="Morin E."/>
            <person name="Murat C."/>
            <person name="Riley R."/>
            <person name="Ohm R."/>
            <person name="Sun H."/>
            <person name="Tunlid A."/>
            <person name="Henrissat B."/>
            <person name="Grigoriev I.V."/>
            <person name="Hibbett D.S."/>
            <person name="Martin F."/>
        </authorList>
    </citation>
    <scope>NUCLEOTIDE SEQUENCE [LARGE SCALE GENOMIC DNA]</scope>
    <source>
        <strain evidence="3">441</strain>
    </source>
</reference>
<dbReference type="EMBL" id="KN833706">
    <property type="protein sequence ID" value="KIK25692.1"/>
    <property type="molecule type" value="Genomic_DNA"/>
</dbReference>
<name>A0A0C9ZTV4_9AGAM</name>
<dbReference type="HOGENOM" id="CLU_2979982_0_0_1"/>
<sequence length="58" mass="6371">MILTGALTNAHIARGMACVRKNTCAGPHLSEILPSRPFSAVNETNMRSRSTDPQKQQY</sequence>
<dbReference type="Proteomes" id="UP000054018">
    <property type="component" value="Unassembled WGS sequence"/>
</dbReference>
<feature type="compositionally biased region" description="Polar residues" evidence="1">
    <location>
        <begin position="41"/>
        <end position="58"/>
    </location>
</feature>
<organism evidence="2 3">
    <name type="scientific">Pisolithus microcarpus 441</name>
    <dbReference type="NCBI Taxonomy" id="765257"/>
    <lineage>
        <taxon>Eukaryota</taxon>
        <taxon>Fungi</taxon>
        <taxon>Dikarya</taxon>
        <taxon>Basidiomycota</taxon>
        <taxon>Agaricomycotina</taxon>
        <taxon>Agaricomycetes</taxon>
        <taxon>Agaricomycetidae</taxon>
        <taxon>Boletales</taxon>
        <taxon>Sclerodermatineae</taxon>
        <taxon>Pisolithaceae</taxon>
        <taxon>Pisolithus</taxon>
    </lineage>
</organism>
<protein>
    <submittedName>
        <fullName evidence="2">Uncharacterized protein</fullName>
    </submittedName>
</protein>
<feature type="region of interest" description="Disordered" evidence="1">
    <location>
        <begin position="36"/>
        <end position="58"/>
    </location>
</feature>
<dbReference type="AlphaFoldDB" id="A0A0C9ZTV4"/>
<accession>A0A0C9ZTV4</accession>
<keyword evidence="3" id="KW-1185">Reference proteome</keyword>
<evidence type="ECO:0000313" key="3">
    <source>
        <dbReference type="Proteomes" id="UP000054018"/>
    </source>
</evidence>
<proteinExistence type="predicted"/>